<feature type="transmembrane region" description="Helical" evidence="6">
    <location>
        <begin position="62"/>
        <end position="85"/>
    </location>
</feature>
<dbReference type="Pfam" id="PF01938">
    <property type="entry name" value="TRAM"/>
    <property type="match status" value="1"/>
</dbReference>
<evidence type="ECO:0000256" key="1">
    <source>
        <dbReference type="ARBA" id="ARBA00001946"/>
    </source>
</evidence>
<keyword evidence="6" id="KW-0472">Membrane</keyword>
<keyword evidence="2" id="KW-0808">Transferase</keyword>
<feature type="transmembrane region" description="Helical" evidence="6">
    <location>
        <begin position="7"/>
        <end position="27"/>
    </location>
</feature>
<evidence type="ECO:0000256" key="4">
    <source>
        <dbReference type="ARBA" id="ARBA00022801"/>
    </source>
</evidence>
<dbReference type="Proteomes" id="UP000478417">
    <property type="component" value="Unassembled WGS sequence"/>
</dbReference>
<evidence type="ECO:0000259" key="7">
    <source>
        <dbReference type="PROSITE" id="PS50926"/>
    </source>
</evidence>
<feature type="domain" description="TRAM" evidence="7">
    <location>
        <begin position="276"/>
        <end position="337"/>
    </location>
</feature>
<keyword evidence="4" id="KW-0378">Hydrolase</keyword>
<dbReference type="PANTHER" id="PTHR11603:SF147">
    <property type="entry name" value="MEMBRANE PROTEIN"/>
    <property type="match status" value="1"/>
</dbReference>
<evidence type="ECO:0000256" key="2">
    <source>
        <dbReference type="ARBA" id="ARBA00022679"/>
    </source>
</evidence>
<proteinExistence type="predicted"/>
<keyword evidence="5" id="KW-0460">Magnesium</keyword>
<dbReference type="GO" id="GO:0004518">
    <property type="term" value="F:nuclease activity"/>
    <property type="evidence" value="ECO:0007669"/>
    <property type="project" value="UniProtKB-KW"/>
</dbReference>
<evidence type="ECO:0000313" key="9">
    <source>
        <dbReference type="Proteomes" id="UP000478417"/>
    </source>
</evidence>
<keyword evidence="3" id="KW-0540">Nuclease</keyword>
<keyword evidence="9" id="KW-1185">Reference proteome</keyword>
<reference evidence="8 9" key="1">
    <citation type="submission" date="2020-02" db="EMBL/GenBank/DDBJ databases">
        <title>Albibacoteraceae fam. nov., the first described family within the subdivision 4 Verrucomicrobia.</title>
        <authorList>
            <person name="Xi F."/>
        </authorList>
    </citation>
    <scope>NUCLEOTIDE SEQUENCE [LARGE SCALE GENOMIC DNA]</scope>
    <source>
        <strain evidence="8 9">CK1056</strain>
    </source>
</reference>
<dbReference type="InterPro" id="IPR002716">
    <property type="entry name" value="PIN_dom"/>
</dbReference>
<feature type="transmembrane region" description="Helical" evidence="6">
    <location>
        <begin position="33"/>
        <end position="55"/>
    </location>
</feature>
<protein>
    <submittedName>
        <fullName evidence="8">TRAM domain-containing protein</fullName>
    </submittedName>
</protein>
<dbReference type="GO" id="GO:0016787">
    <property type="term" value="F:hydrolase activity"/>
    <property type="evidence" value="ECO:0007669"/>
    <property type="project" value="UniProtKB-KW"/>
</dbReference>
<dbReference type="EMBL" id="JAAGNX010000002">
    <property type="protein sequence ID" value="NDV62455.1"/>
    <property type="molecule type" value="Genomic_DNA"/>
</dbReference>
<keyword evidence="6" id="KW-1133">Transmembrane helix</keyword>
<evidence type="ECO:0000256" key="3">
    <source>
        <dbReference type="ARBA" id="ARBA00022722"/>
    </source>
</evidence>
<accession>A0A6B2M3R5</accession>
<evidence type="ECO:0000313" key="8">
    <source>
        <dbReference type="EMBL" id="NDV62455.1"/>
    </source>
</evidence>
<name>A0A6B2M3R5_9BACT</name>
<dbReference type="GO" id="GO:0016740">
    <property type="term" value="F:transferase activity"/>
    <property type="evidence" value="ECO:0007669"/>
    <property type="project" value="UniProtKB-KW"/>
</dbReference>
<dbReference type="SMART" id="SM00670">
    <property type="entry name" value="PINc"/>
    <property type="match status" value="1"/>
</dbReference>
<feature type="transmembrane region" description="Helical" evidence="6">
    <location>
        <begin position="105"/>
        <end position="124"/>
    </location>
</feature>
<dbReference type="SUPFAM" id="SSF88723">
    <property type="entry name" value="PIN domain-like"/>
    <property type="match status" value="1"/>
</dbReference>
<organism evidence="8 9">
    <name type="scientific">Oceanipulchritudo coccoides</name>
    <dbReference type="NCBI Taxonomy" id="2706888"/>
    <lineage>
        <taxon>Bacteria</taxon>
        <taxon>Pseudomonadati</taxon>
        <taxon>Verrucomicrobiota</taxon>
        <taxon>Opitutia</taxon>
        <taxon>Puniceicoccales</taxon>
        <taxon>Oceanipulchritudinaceae</taxon>
        <taxon>Oceanipulchritudo</taxon>
    </lineage>
</organism>
<evidence type="ECO:0000256" key="5">
    <source>
        <dbReference type="ARBA" id="ARBA00022842"/>
    </source>
</evidence>
<dbReference type="PANTHER" id="PTHR11603">
    <property type="entry name" value="AAA FAMILY ATPASE"/>
    <property type="match status" value="1"/>
</dbReference>
<dbReference type="AlphaFoldDB" id="A0A6B2M3R5"/>
<sequence>MAYTIRILRLFFILLCIAAGWLVSYSVPEWDEYRWVAVFIAAAMGALVVLVDVLLKGFSLRGLSALTFGLFVGWACAKLIAASPFFDVPFDALDEGSMILTQNKYLIQLSLYVILMYLGAVIALRGRDEFNLVIPYIRFVPHGVEVPLAIVDTSALIDGRLVGICESRFMGFGLVIPRFVIDELQNIADSKDPERQAKGRKGIEVLNQLREMEHLDLRINESSVSNRQRVDAKLVYLAQSLKAKLMTTDYNLAQIAEFHNIDWLNLNALAKAMNPQLLVGEELRIKLTKPGKDHNQAVGYLPDGSMVVVSEAKHLIGETVTASVDSIIPSAGGKMIFAVIKK</sequence>
<dbReference type="Pfam" id="PF13638">
    <property type="entry name" value="PIN_4"/>
    <property type="match status" value="1"/>
</dbReference>
<dbReference type="Gene3D" id="3.40.50.1010">
    <property type="entry name" value="5'-nuclease"/>
    <property type="match status" value="1"/>
</dbReference>
<comment type="cofactor">
    <cofactor evidence="1">
        <name>Mg(2+)</name>
        <dbReference type="ChEBI" id="CHEBI:18420"/>
    </cofactor>
</comment>
<gene>
    <name evidence="8" type="ORF">G0Q06_08340</name>
</gene>
<dbReference type="InterPro" id="IPR029060">
    <property type="entry name" value="PIN-like_dom_sf"/>
</dbReference>
<dbReference type="RefSeq" id="WP_163964348.1">
    <property type="nucleotide sequence ID" value="NZ_JAAGNX010000002.1"/>
</dbReference>
<evidence type="ECO:0000256" key="6">
    <source>
        <dbReference type="SAM" id="Phobius"/>
    </source>
</evidence>
<comment type="caution">
    <text evidence="8">The sequence shown here is derived from an EMBL/GenBank/DDBJ whole genome shotgun (WGS) entry which is preliminary data.</text>
</comment>
<dbReference type="InterPro" id="IPR052041">
    <property type="entry name" value="Nucleic_acid_metab_PIN/TRAM"/>
</dbReference>
<dbReference type="CDD" id="cd09877">
    <property type="entry name" value="PIN_YacL-like"/>
    <property type="match status" value="1"/>
</dbReference>
<keyword evidence="6" id="KW-0812">Transmembrane</keyword>
<dbReference type="InterPro" id="IPR002792">
    <property type="entry name" value="TRAM_dom"/>
</dbReference>
<dbReference type="PROSITE" id="PS50926">
    <property type="entry name" value="TRAM"/>
    <property type="match status" value="1"/>
</dbReference>